<dbReference type="Pfam" id="PF01370">
    <property type="entry name" value="Epimerase"/>
    <property type="match status" value="1"/>
</dbReference>
<organism evidence="2 3">
    <name type="scientific">Novosphingobium organovorum</name>
    <dbReference type="NCBI Taxonomy" id="2930092"/>
    <lineage>
        <taxon>Bacteria</taxon>
        <taxon>Pseudomonadati</taxon>
        <taxon>Pseudomonadota</taxon>
        <taxon>Alphaproteobacteria</taxon>
        <taxon>Sphingomonadales</taxon>
        <taxon>Sphingomonadaceae</taxon>
        <taxon>Novosphingobium</taxon>
    </lineage>
</organism>
<dbReference type="PANTHER" id="PTHR12126:SF11">
    <property type="entry name" value="NADH DEHYDROGENASE [UBIQUINONE] 1 ALPHA SUBCOMPLEX SUBUNIT 9, MITOCHONDRIAL"/>
    <property type="match status" value="1"/>
</dbReference>
<proteinExistence type="predicted"/>
<protein>
    <submittedName>
        <fullName evidence="2">SDR family NAD(P)-dependent oxidoreductase</fullName>
    </submittedName>
</protein>
<gene>
    <name evidence="2" type="ORF">MTR62_06615</name>
</gene>
<dbReference type="RefSeq" id="WP_244018239.1">
    <property type="nucleotide sequence ID" value="NZ_JALHLF010000016.1"/>
</dbReference>
<dbReference type="Proteomes" id="UP001162881">
    <property type="component" value="Unassembled WGS sequence"/>
</dbReference>
<keyword evidence="3" id="KW-1185">Reference proteome</keyword>
<dbReference type="InterPro" id="IPR051207">
    <property type="entry name" value="ComplexI_NDUFA9_subunit"/>
</dbReference>
<dbReference type="InterPro" id="IPR001509">
    <property type="entry name" value="Epimerase_deHydtase"/>
</dbReference>
<accession>A0ABT0BBD9</accession>
<dbReference type="InterPro" id="IPR036291">
    <property type="entry name" value="NAD(P)-bd_dom_sf"/>
</dbReference>
<evidence type="ECO:0000313" key="3">
    <source>
        <dbReference type="Proteomes" id="UP001162881"/>
    </source>
</evidence>
<sequence length="318" mass="32549">MTMTPIDSLYGKIVTILGGSGFVGRHLAQELLERGARVRVASRHPEQAYMVKALGDLGTVQFARCDVTKPETLAPVLAGSDAVVNLVGAFTGKLDAVQGEGVGAIAAAAAAAGTGAFVHVSALAADAGSSLAYARTKAAGEAAALAAFPGATILRPSVLFGPDDQFLMMFGSLMATLPVLPVFAPEAKLQPVFVDDVAQAIANAAGAPAVHGGKTYELAGPEVVTMRGLYARIAKAEARTPCLMELGDGLAGLATILPGVPITGDQYKLLKAGSVASGALPGLAELGVTARPMGLFLDRWMTQFRKHGRFGAKHTTEA</sequence>
<reference evidence="2" key="1">
    <citation type="submission" date="2022-03" db="EMBL/GenBank/DDBJ databases">
        <title>Identification of a novel bacterium isolated from mangrove sediments.</title>
        <authorList>
            <person name="Pan X."/>
        </authorList>
    </citation>
    <scope>NUCLEOTIDE SEQUENCE</scope>
    <source>
        <strain evidence="2">B1949</strain>
    </source>
</reference>
<evidence type="ECO:0000259" key="1">
    <source>
        <dbReference type="Pfam" id="PF01370"/>
    </source>
</evidence>
<dbReference type="PANTHER" id="PTHR12126">
    <property type="entry name" value="NADH-UBIQUINONE OXIDOREDUCTASE 39 KDA SUBUNIT-RELATED"/>
    <property type="match status" value="1"/>
</dbReference>
<evidence type="ECO:0000313" key="2">
    <source>
        <dbReference type="EMBL" id="MCJ2182375.1"/>
    </source>
</evidence>
<dbReference type="EMBL" id="JALHLF010000016">
    <property type="protein sequence ID" value="MCJ2182375.1"/>
    <property type="molecule type" value="Genomic_DNA"/>
</dbReference>
<feature type="domain" description="NAD-dependent epimerase/dehydratase" evidence="1">
    <location>
        <begin position="14"/>
        <end position="217"/>
    </location>
</feature>
<name>A0ABT0BBD9_9SPHN</name>
<comment type="caution">
    <text evidence="2">The sequence shown here is derived from an EMBL/GenBank/DDBJ whole genome shotgun (WGS) entry which is preliminary data.</text>
</comment>
<dbReference type="SUPFAM" id="SSF51735">
    <property type="entry name" value="NAD(P)-binding Rossmann-fold domains"/>
    <property type="match status" value="1"/>
</dbReference>
<dbReference type="Gene3D" id="3.40.50.720">
    <property type="entry name" value="NAD(P)-binding Rossmann-like Domain"/>
    <property type="match status" value="1"/>
</dbReference>